<dbReference type="Gene3D" id="3.40.1190.20">
    <property type="match status" value="1"/>
</dbReference>
<keyword evidence="2" id="KW-0808">Transferase</keyword>
<dbReference type="InterPro" id="IPR050306">
    <property type="entry name" value="PfkB_Carbo_kinase"/>
</dbReference>
<evidence type="ECO:0000256" key="3">
    <source>
        <dbReference type="ARBA" id="ARBA00022741"/>
    </source>
</evidence>
<name>A0A0S2TDC6_9GAMM</name>
<dbReference type="SUPFAM" id="SSF53613">
    <property type="entry name" value="Ribokinase-like"/>
    <property type="match status" value="1"/>
</dbReference>
<keyword evidence="4" id="KW-0418">Kinase</keyword>
<evidence type="ECO:0000256" key="1">
    <source>
        <dbReference type="ARBA" id="ARBA00010688"/>
    </source>
</evidence>
<accession>A0A0S2TDC6</accession>
<dbReference type="KEGG" id="tee:Tel_08345"/>
<dbReference type="GO" id="GO:0016301">
    <property type="term" value="F:kinase activity"/>
    <property type="evidence" value="ECO:0007669"/>
    <property type="project" value="UniProtKB-KW"/>
</dbReference>
<dbReference type="InterPro" id="IPR002173">
    <property type="entry name" value="Carboh/pur_kinase_PfkB_CS"/>
</dbReference>
<evidence type="ECO:0000313" key="7">
    <source>
        <dbReference type="EMBL" id="ALP53164.1"/>
    </source>
</evidence>
<gene>
    <name evidence="7" type="ORF">Tel_08345</name>
</gene>
<evidence type="ECO:0000259" key="6">
    <source>
        <dbReference type="Pfam" id="PF00294"/>
    </source>
</evidence>
<reference evidence="7" key="1">
    <citation type="submission" date="2015-10" db="EMBL/GenBank/DDBJ databases">
        <title>Description of Candidatus Tenderia electrophaga gen. nov, sp. nov., an Uncultivated Electroautotroph from a Biocathode Enrichment.</title>
        <authorList>
            <person name="Eddie B.J."/>
            <person name="Malanoski A.P."/>
            <person name="Wang Z."/>
            <person name="Hall R.J."/>
            <person name="Oh S.D."/>
            <person name="Heiner C."/>
            <person name="Lin B."/>
            <person name="Strycharz-Glaven S.M."/>
        </authorList>
    </citation>
    <scope>NUCLEOTIDE SEQUENCE [LARGE SCALE GENOMIC DNA]</scope>
    <source>
        <strain evidence="7">NRL1</strain>
    </source>
</reference>
<evidence type="ECO:0000256" key="4">
    <source>
        <dbReference type="ARBA" id="ARBA00022777"/>
    </source>
</evidence>
<keyword evidence="3" id="KW-0547">Nucleotide-binding</keyword>
<dbReference type="EMBL" id="CP013099">
    <property type="protein sequence ID" value="ALP53164.1"/>
    <property type="molecule type" value="Genomic_DNA"/>
</dbReference>
<dbReference type="InterPro" id="IPR029056">
    <property type="entry name" value="Ribokinase-like"/>
</dbReference>
<comment type="similarity">
    <text evidence="1">Belongs to the carbohydrate kinase PfkB family.</text>
</comment>
<dbReference type="Pfam" id="PF00294">
    <property type="entry name" value="PfkB"/>
    <property type="match status" value="1"/>
</dbReference>
<dbReference type="CDD" id="cd01167">
    <property type="entry name" value="bac_FRK"/>
    <property type="match status" value="1"/>
</dbReference>
<organism evidence="7 8">
    <name type="scientific">Candidatus Tenderia electrophaga</name>
    <dbReference type="NCBI Taxonomy" id="1748243"/>
    <lineage>
        <taxon>Bacteria</taxon>
        <taxon>Pseudomonadati</taxon>
        <taxon>Pseudomonadota</taxon>
        <taxon>Gammaproteobacteria</taxon>
        <taxon>Candidatus Tenderiales</taxon>
        <taxon>Candidatus Tenderiaceae</taxon>
        <taxon>Candidatus Tenderia</taxon>
    </lineage>
</organism>
<proteinExistence type="inferred from homology"/>
<protein>
    <recommendedName>
        <fullName evidence="6">Carbohydrate kinase PfkB domain-containing protein</fullName>
    </recommendedName>
</protein>
<dbReference type="PANTHER" id="PTHR43085:SF1">
    <property type="entry name" value="PSEUDOURIDINE KINASE-RELATED"/>
    <property type="match status" value="1"/>
</dbReference>
<dbReference type="PANTHER" id="PTHR43085">
    <property type="entry name" value="HEXOKINASE FAMILY MEMBER"/>
    <property type="match status" value="1"/>
</dbReference>
<dbReference type="GO" id="GO:0005524">
    <property type="term" value="F:ATP binding"/>
    <property type="evidence" value="ECO:0007669"/>
    <property type="project" value="UniProtKB-KW"/>
</dbReference>
<dbReference type="InterPro" id="IPR011611">
    <property type="entry name" value="PfkB_dom"/>
</dbReference>
<dbReference type="AlphaFoldDB" id="A0A0S2TDC6"/>
<sequence length="299" mass="32358">MAQADSAGRLKPVIFGEVLFDCFSDGQTVLGGAPFNVAWHLQALGDAPCFISRVGDDSHGANIIQAMAQWGMDVSGLQRDDSHPTGQVIVTIEDGEPHYDIKRDVAYDFIQAAAFPAIDQPALLYHGTLALRNPVSRQALDALLQRGDFSIFLDVNLRPPWWDGSRVHEYLQRARWAKLNEHELALLTDEQADAEARAQGLRRRCGLELLLVTHGSKGAVAYAEEGAVARVAPAAATQVVDTVGAGDAFTAVLLHGLLNDWPLQRTLDTAQNFASAVVGIRGAVPSDVRFYRDNLPGLG</sequence>
<dbReference type="STRING" id="1748243.Tel_08345"/>
<dbReference type="PROSITE" id="PS00583">
    <property type="entry name" value="PFKB_KINASES_1"/>
    <property type="match status" value="1"/>
</dbReference>
<keyword evidence="5" id="KW-0067">ATP-binding</keyword>
<evidence type="ECO:0000313" key="8">
    <source>
        <dbReference type="Proteomes" id="UP000055136"/>
    </source>
</evidence>
<dbReference type="Proteomes" id="UP000055136">
    <property type="component" value="Chromosome"/>
</dbReference>
<keyword evidence="8" id="KW-1185">Reference proteome</keyword>
<evidence type="ECO:0000256" key="2">
    <source>
        <dbReference type="ARBA" id="ARBA00022679"/>
    </source>
</evidence>
<feature type="domain" description="Carbohydrate kinase PfkB" evidence="6">
    <location>
        <begin position="27"/>
        <end position="284"/>
    </location>
</feature>
<evidence type="ECO:0000256" key="5">
    <source>
        <dbReference type="ARBA" id="ARBA00022840"/>
    </source>
</evidence>